<evidence type="ECO:0000256" key="4">
    <source>
        <dbReference type="ARBA" id="ARBA00022475"/>
    </source>
</evidence>
<dbReference type="RefSeq" id="WP_108910792.1">
    <property type="nucleotide sequence ID" value="NZ_CP021886.1"/>
</dbReference>
<keyword evidence="11" id="KW-0282">Flagellum</keyword>
<evidence type="ECO:0000256" key="3">
    <source>
        <dbReference type="ARBA" id="ARBA00008281"/>
    </source>
</evidence>
<evidence type="ECO:0000256" key="2">
    <source>
        <dbReference type="ARBA" id="ARBA00004162"/>
    </source>
</evidence>
<keyword evidence="6 10" id="KW-0812">Transmembrane</keyword>
<dbReference type="Proteomes" id="UP000244890">
    <property type="component" value="Chromosome"/>
</dbReference>
<evidence type="ECO:0000313" key="11">
    <source>
        <dbReference type="EMBL" id="AWI33929.1"/>
    </source>
</evidence>
<keyword evidence="8 10" id="KW-1133">Transmembrane helix</keyword>
<evidence type="ECO:0000256" key="9">
    <source>
        <dbReference type="ARBA" id="ARBA00023136"/>
    </source>
</evidence>
<evidence type="ECO:0000256" key="1">
    <source>
        <dbReference type="ARBA" id="ARBA00002254"/>
    </source>
</evidence>
<dbReference type="OrthoDB" id="9799777at2"/>
<dbReference type="PANTHER" id="PTHR35091">
    <property type="entry name" value="FLAGELLAR PROTEIN FLIL"/>
    <property type="match status" value="1"/>
</dbReference>
<evidence type="ECO:0000256" key="5">
    <source>
        <dbReference type="ARBA" id="ARBA00022500"/>
    </source>
</evidence>
<comment type="function">
    <text evidence="1 10">Controls the rotational direction of flagella during chemotaxis.</text>
</comment>
<keyword evidence="5 10" id="KW-0145">Chemotaxis</keyword>
<evidence type="ECO:0000256" key="10">
    <source>
        <dbReference type="RuleBase" id="RU364125"/>
    </source>
</evidence>
<evidence type="ECO:0000256" key="6">
    <source>
        <dbReference type="ARBA" id="ARBA00022692"/>
    </source>
</evidence>
<dbReference type="KEGG" id="had:CDV25_03490"/>
<keyword evidence="4 10" id="KW-1003">Cell membrane</keyword>
<keyword evidence="11" id="KW-0966">Cell projection</keyword>
<dbReference type="GO" id="GO:0071978">
    <property type="term" value="P:bacterial-type flagellum-dependent swarming motility"/>
    <property type="evidence" value="ECO:0007669"/>
    <property type="project" value="TreeGrafter"/>
</dbReference>
<dbReference type="EMBL" id="CP021886">
    <property type="protein sequence ID" value="AWI33929.1"/>
    <property type="molecule type" value="Genomic_DNA"/>
</dbReference>
<gene>
    <name evidence="11" type="ORF">CDV25_03490</name>
</gene>
<dbReference type="GO" id="GO:0009425">
    <property type="term" value="C:bacterial-type flagellum basal body"/>
    <property type="evidence" value="ECO:0007669"/>
    <property type="project" value="InterPro"/>
</dbReference>
<evidence type="ECO:0000256" key="8">
    <source>
        <dbReference type="ARBA" id="ARBA00022989"/>
    </source>
</evidence>
<feature type="transmembrane region" description="Helical" evidence="10">
    <location>
        <begin position="20"/>
        <end position="42"/>
    </location>
</feature>
<dbReference type="InterPro" id="IPR005503">
    <property type="entry name" value="FliL"/>
</dbReference>
<dbReference type="AlphaFoldDB" id="A0A2U8FCI5"/>
<reference evidence="11 12" key="1">
    <citation type="submission" date="2017-06" db="EMBL/GenBank/DDBJ databases">
        <title>Complete genome of Helicobacter apodemus.</title>
        <authorList>
            <person name="Cho S."/>
        </authorList>
    </citation>
    <scope>NUCLEOTIDE SEQUENCE [LARGE SCALE GENOMIC DNA]</scope>
    <source>
        <strain evidence="12">SNUVETPUB-15-01</strain>
    </source>
</reference>
<keyword evidence="7 10" id="KW-0283">Flagellar rotation</keyword>
<dbReference type="PANTHER" id="PTHR35091:SF2">
    <property type="entry name" value="FLAGELLAR PROTEIN FLIL"/>
    <property type="match status" value="1"/>
</dbReference>
<dbReference type="GO" id="GO:0006935">
    <property type="term" value="P:chemotaxis"/>
    <property type="evidence" value="ECO:0007669"/>
    <property type="project" value="UniProtKB-KW"/>
</dbReference>
<dbReference type="Pfam" id="PF03748">
    <property type="entry name" value="FliL"/>
    <property type="match status" value="1"/>
</dbReference>
<comment type="subcellular location">
    <subcellularLocation>
        <location evidence="2">Cell membrane</location>
        <topology evidence="2">Single-pass membrane protein</topology>
    </subcellularLocation>
</comment>
<comment type="similarity">
    <text evidence="3 10">Belongs to the FliL family.</text>
</comment>
<dbReference type="GO" id="GO:0005886">
    <property type="term" value="C:plasma membrane"/>
    <property type="evidence" value="ECO:0007669"/>
    <property type="project" value="UniProtKB-SubCell"/>
</dbReference>
<name>A0A2U8FCI5_9HELI</name>
<proteinExistence type="inferred from homology"/>
<keyword evidence="9 10" id="KW-0472">Membrane</keyword>
<dbReference type="NCBIfam" id="NF006283">
    <property type="entry name" value="PRK08455.1"/>
    <property type="match status" value="1"/>
</dbReference>
<evidence type="ECO:0000313" key="12">
    <source>
        <dbReference type="Proteomes" id="UP000244890"/>
    </source>
</evidence>
<protein>
    <recommendedName>
        <fullName evidence="10">Flagellar protein FliL</fullName>
    </recommendedName>
</protein>
<accession>A0A2U8FCI5</accession>
<evidence type="ECO:0000256" key="7">
    <source>
        <dbReference type="ARBA" id="ARBA00022779"/>
    </source>
</evidence>
<organism evidence="11 12">
    <name type="scientific">Helicobacter apodemus</name>
    <dbReference type="NCBI Taxonomy" id="135569"/>
    <lineage>
        <taxon>Bacteria</taxon>
        <taxon>Pseudomonadati</taxon>
        <taxon>Campylobacterota</taxon>
        <taxon>Epsilonproteobacteria</taxon>
        <taxon>Campylobacterales</taxon>
        <taxon>Helicobacteraceae</taxon>
        <taxon>Helicobacter</taxon>
    </lineage>
</organism>
<keyword evidence="11" id="KW-0969">Cilium</keyword>
<sequence length="177" mass="19545">MAEEEKESKLAALKQNKMILFAIIGVVALLLVILIVVAILIFSGDDEPQANEPIQPAQQSAASKGSMANPNSSLLSVGPMYPLKQFIINLMSTGSGKRYLKTSIVLELSVAPLQQEVDTKNDVIRDVIITILSSKTLEEVQTTRGKQKLKEEIIERINEFLVDGRISNLFFTEFVVQ</sequence>